<accession>A0A2P5D2Q6</accession>
<gene>
    <name evidence="1" type="ORF">PanWU01x14_102170</name>
</gene>
<evidence type="ECO:0000313" key="2">
    <source>
        <dbReference type="Proteomes" id="UP000237105"/>
    </source>
</evidence>
<name>A0A2P5D2Q6_PARAD</name>
<sequence length="115" mass="12891">MAQLASLHCVHTLYEIVTAMEQKNGGGTCRAGQRRNHAGQHSSTRWRDVLVVDELLQNIVQRVNESQSVINSQYLQLVGSGTLEVWSNLECQRYILNSLSKATVKDQIRPSLLIS</sequence>
<comment type="caution">
    <text evidence="1">The sequence shown here is derived from an EMBL/GenBank/DDBJ whole genome shotgun (WGS) entry which is preliminary data.</text>
</comment>
<dbReference type="AlphaFoldDB" id="A0A2P5D2Q6"/>
<protein>
    <submittedName>
        <fullName evidence="1">Uncharacterized protein</fullName>
    </submittedName>
</protein>
<dbReference type="EMBL" id="JXTB01000070">
    <property type="protein sequence ID" value="PON67580.1"/>
    <property type="molecule type" value="Genomic_DNA"/>
</dbReference>
<reference evidence="2" key="1">
    <citation type="submission" date="2016-06" db="EMBL/GenBank/DDBJ databases">
        <title>Parallel loss of symbiosis genes in relatives of nitrogen-fixing non-legume Parasponia.</title>
        <authorList>
            <person name="Van Velzen R."/>
            <person name="Holmer R."/>
            <person name="Bu F."/>
            <person name="Rutten L."/>
            <person name="Van Zeijl A."/>
            <person name="Liu W."/>
            <person name="Santuari L."/>
            <person name="Cao Q."/>
            <person name="Sharma T."/>
            <person name="Shen D."/>
            <person name="Roswanjaya Y."/>
            <person name="Wardhani T."/>
            <person name="Kalhor M.S."/>
            <person name="Jansen J."/>
            <person name="Van den Hoogen J."/>
            <person name="Gungor B."/>
            <person name="Hartog M."/>
            <person name="Hontelez J."/>
            <person name="Verver J."/>
            <person name="Yang W.-C."/>
            <person name="Schijlen E."/>
            <person name="Repin R."/>
            <person name="Schilthuizen M."/>
            <person name="Schranz E."/>
            <person name="Heidstra R."/>
            <person name="Miyata K."/>
            <person name="Fedorova E."/>
            <person name="Kohlen W."/>
            <person name="Bisseling T."/>
            <person name="Smit S."/>
            <person name="Geurts R."/>
        </authorList>
    </citation>
    <scope>NUCLEOTIDE SEQUENCE [LARGE SCALE GENOMIC DNA]</scope>
    <source>
        <strain evidence="2">cv. WU1-14</strain>
    </source>
</reference>
<keyword evidence="2" id="KW-1185">Reference proteome</keyword>
<organism evidence="1 2">
    <name type="scientific">Parasponia andersonii</name>
    <name type="common">Sponia andersonii</name>
    <dbReference type="NCBI Taxonomy" id="3476"/>
    <lineage>
        <taxon>Eukaryota</taxon>
        <taxon>Viridiplantae</taxon>
        <taxon>Streptophyta</taxon>
        <taxon>Embryophyta</taxon>
        <taxon>Tracheophyta</taxon>
        <taxon>Spermatophyta</taxon>
        <taxon>Magnoliopsida</taxon>
        <taxon>eudicotyledons</taxon>
        <taxon>Gunneridae</taxon>
        <taxon>Pentapetalae</taxon>
        <taxon>rosids</taxon>
        <taxon>fabids</taxon>
        <taxon>Rosales</taxon>
        <taxon>Cannabaceae</taxon>
        <taxon>Parasponia</taxon>
    </lineage>
</organism>
<proteinExistence type="predicted"/>
<evidence type="ECO:0000313" key="1">
    <source>
        <dbReference type="EMBL" id="PON67580.1"/>
    </source>
</evidence>
<dbReference type="Proteomes" id="UP000237105">
    <property type="component" value="Unassembled WGS sequence"/>
</dbReference>